<dbReference type="EMBL" id="DS268427">
    <property type="protein sequence ID" value="EFO93951.1"/>
    <property type="molecule type" value="Genomic_DNA"/>
</dbReference>
<keyword evidence="4" id="KW-1133">Transmembrane helix</keyword>
<dbReference type="GO" id="GO:0030165">
    <property type="term" value="F:PDZ domain binding"/>
    <property type="evidence" value="ECO:0007669"/>
    <property type="project" value="TreeGrafter"/>
</dbReference>
<dbReference type="STRING" id="31234.E3M7M7"/>
<evidence type="ECO:0000259" key="6">
    <source>
        <dbReference type="Pfam" id="PF23307"/>
    </source>
</evidence>
<dbReference type="Pfam" id="PF07693">
    <property type="entry name" value="KAP_NTPase"/>
    <property type="match status" value="1"/>
</dbReference>
<feature type="repeat" description="ANK" evidence="1">
    <location>
        <begin position="327"/>
        <end position="359"/>
    </location>
</feature>
<feature type="repeat" description="ANK" evidence="1">
    <location>
        <begin position="95"/>
        <end position="127"/>
    </location>
</feature>
<dbReference type="SUPFAM" id="SSF48403">
    <property type="entry name" value="Ankyrin repeat"/>
    <property type="match status" value="1"/>
</dbReference>
<dbReference type="InterPro" id="IPR057092">
    <property type="entry name" value="SAM_KIDINS220"/>
</dbReference>
<dbReference type="PROSITE" id="PS50297">
    <property type="entry name" value="ANK_REP_REGION"/>
    <property type="match status" value="6"/>
</dbReference>
<dbReference type="HOGENOM" id="CLU_001438_1_1_1"/>
<evidence type="ECO:0000313" key="7">
    <source>
        <dbReference type="EMBL" id="EFO93951.1"/>
    </source>
</evidence>
<dbReference type="eggNOG" id="KOG0502">
    <property type="taxonomic scope" value="Eukaryota"/>
</dbReference>
<proteinExistence type="predicted"/>
<dbReference type="Proteomes" id="UP000008281">
    <property type="component" value="Unassembled WGS sequence"/>
</dbReference>
<feature type="region of interest" description="Disordered" evidence="3">
    <location>
        <begin position="1343"/>
        <end position="1453"/>
    </location>
</feature>
<feature type="transmembrane region" description="Helical" evidence="4">
    <location>
        <begin position="734"/>
        <end position="757"/>
    </location>
</feature>
<feature type="transmembrane region" description="Helical" evidence="4">
    <location>
        <begin position="530"/>
        <end position="560"/>
    </location>
</feature>
<dbReference type="OrthoDB" id="6084525at2759"/>
<dbReference type="PANTHER" id="PTHR24116">
    <property type="entry name" value="KINASE D-INTERACTING SUBSTRATE OF 220 KDA"/>
    <property type="match status" value="1"/>
</dbReference>
<dbReference type="InParanoid" id="E3M7M7"/>
<dbReference type="GO" id="GO:0019887">
    <property type="term" value="F:protein kinase regulator activity"/>
    <property type="evidence" value="ECO:0007669"/>
    <property type="project" value="TreeGrafter"/>
</dbReference>
<dbReference type="InterPro" id="IPR002110">
    <property type="entry name" value="Ankyrin_rpt"/>
</dbReference>
<dbReference type="Gene3D" id="1.25.40.20">
    <property type="entry name" value="Ankyrin repeat-containing domain"/>
    <property type="match status" value="3"/>
</dbReference>
<feature type="repeat" description="ANK" evidence="1">
    <location>
        <begin position="128"/>
        <end position="160"/>
    </location>
</feature>
<feature type="repeat" description="ANK" evidence="1">
    <location>
        <begin position="261"/>
        <end position="293"/>
    </location>
</feature>
<feature type="transmembrane region" description="Helical" evidence="4">
    <location>
        <begin position="566"/>
        <end position="590"/>
    </location>
</feature>
<organism evidence="8">
    <name type="scientific">Caenorhabditis remanei</name>
    <name type="common">Caenorhabditis vulgaris</name>
    <dbReference type="NCBI Taxonomy" id="31234"/>
    <lineage>
        <taxon>Eukaryota</taxon>
        <taxon>Metazoa</taxon>
        <taxon>Ecdysozoa</taxon>
        <taxon>Nematoda</taxon>
        <taxon>Chromadorea</taxon>
        <taxon>Rhabditida</taxon>
        <taxon>Rhabditina</taxon>
        <taxon>Rhabditomorpha</taxon>
        <taxon>Rhabditoidea</taxon>
        <taxon>Rhabditidae</taxon>
        <taxon>Peloderinae</taxon>
        <taxon>Caenorhabditis</taxon>
    </lineage>
</organism>
<dbReference type="InterPro" id="IPR036770">
    <property type="entry name" value="Ankyrin_rpt-contain_sf"/>
</dbReference>
<dbReference type="PROSITE" id="PS50088">
    <property type="entry name" value="ANK_REPEAT"/>
    <property type="match status" value="8"/>
</dbReference>
<dbReference type="Pfam" id="PF23307">
    <property type="entry name" value="SAM_KIDINS220"/>
    <property type="match status" value="1"/>
</dbReference>
<evidence type="ECO:0000256" key="3">
    <source>
        <dbReference type="SAM" id="MobiDB-lite"/>
    </source>
</evidence>
<keyword evidence="2" id="KW-0175">Coiled coil</keyword>
<dbReference type="FunCoup" id="E3M7M7">
    <property type="interactions" value="1180"/>
</dbReference>
<feature type="domain" description="KAP NTPase" evidence="5">
    <location>
        <begin position="479"/>
        <end position="986"/>
    </location>
</feature>
<feature type="repeat" description="ANK" evidence="1">
    <location>
        <begin position="195"/>
        <end position="227"/>
    </location>
</feature>
<dbReference type="SMART" id="SM00248">
    <property type="entry name" value="ANK"/>
    <property type="match status" value="11"/>
</dbReference>
<feature type="repeat" description="ANK" evidence="1">
    <location>
        <begin position="360"/>
        <end position="392"/>
    </location>
</feature>
<dbReference type="Pfam" id="PF12796">
    <property type="entry name" value="Ank_2"/>
    <property type="match status" value="3"/>
</dbReference>
<dbReference type="InterPro" id="IPR052771">
    <property type="entry name" value="Neurotrophin_sig_adaptor"/>
</dbReference>
<reference evidence="7" key="1">
    <citation type="submission" date="2007-07" db="EMBL/GenBank/DDBJ databases">
        <title>PCAP assembly of the Caenorhabditis remanei genome.</title>
        <authorList>
            <consortium name="The Caenorhabditis remanei Sequencing Consortium"/>
            <person name="Wilson R.K."/>
        </authorList>
    </citation>
    <scope>NUCLEOTIDE SEQUENCE [LARGE SCALE GENOMIC DNA]</scope>
    <source>
        <strain evidence="7">PB4641</strain>
    </source>
</reference>
<keyword evidence="4" id="KW-0812">Transmembrane</keyword>
<feature type="coiled-coil region" evidence="2">
    <location>
        <begin position="1219"/>
        <end position="1246"/>
    </location>
</feature>
<dbReference type="InterPro" id="IPR011646">
    <property type="entry name" value="KAP_P-loop"/>
</dbReference>
<keyword evidence="8" id="KW-1185">Reference proteome</keyword>
<name>E3M7M7_CAERE</name>
<evidence type="ECO:0000256" key="2">
    <source>
        <dbReference type="SAM" id="Coils"/>
    </source>
</evidence>
<evidence type="ECO:0000313" key="8">
    <source>
        <dbReference type="Proteomes" id="UP000008281"/>
    </source>
</evidence>
<sequence length="1469" mass="164435">MVQTLRRPWQEAASSAFAVASALPVTMNSTQIAELFEQVEHGESELRCALTAEVSTLRNANGESLLIVAVRVGNTLVAKQLAQLDPESIDETDNEGWSALLNAAHGGYVDIVRLLLETGAAVDQPDLMGWSPLMWAVYKNHLDVVDLLLNSRAHVNLIDEEDGLTPLIVASGRGFSQIVERLIESDCQVNACDKFGSTALIWAARKGHLPVVQLLLNSGAEVDAVGMYSSTALMLATRGNFIQVVDLLLTREPNVNVADQNGLTALGMAARDGYADICESLINSGAFVNQCDRFGNWILTSAVRSGNAAIVRMVLDKFADINCQDSEKRTPLHLAIDKSFNDIAYILLEKKPNLELKNKDGETPLLRAAKCRHVHLCTYLMSFGAKLAAVDNCGDNALHLALRARSRRLTQALLCKLSFVSPFSYFFPSANPSDSRLLYRPNKLGQTPYSIDLSNPQPILPLIFGPIDAEDKMDTAMGYDVYSNVLADIVCEPSLSLPLTIGLYAKWVFPEIGLMEYHSREFHSSLTVKLFFFSLSFALFFAIFTFIGLFSLTFTTIIAISNSITAYLISWSIFLFIFIVLCSLIIVVYYGDRKNWYTSMDIANFFARVFSRVRLVYNILTLHAPMNSEDSASMPVSFLFADYHRLSSIGGEQALAKIVATLFEAAETHFGVLPVRLFCSMKPPYPGIHGSLRRHCGVPHVILLIVAIFLLTMAQIFGTIWLLSDRDPNSFNLFIAIAFFCGFVMIAVYPIGLIIMYSWTNVPRRRVNAAARNAHKLRFEGLMQKLQTEVDLLADMIRSLDAFTRSHTRLVVVVDGLDNCEQERMVQTLDALELLFSARKHRPFITIIAVDPHVIVSAINHNMHSALSGTELTGHDYLKNIISMPFYLHNSALRQLQSKLREKRESMAEWKERFKRQDTSYGSHLSLREADGRTSRKKSTVPNMNSTSAVGRNLNDGILGEDYFSNMNPRAMRRIVNALTLTGRLMRAFEIDFSWMSLGHWVSLLEQWPSRMCWLIDRALEVHNNQLLLSEVYHQLKDHIPAQDDLMQLDRNLENFEGFLDSKGIPLAERLTVGHVKKFVPCTSSLDPYLRKLIRERSKGLVDIEAQVGSAGMAIPPNARLLFSDELTWMSIETPLVEMKLDAIANLVRKLDVPSNRLDTILERFYKLNLCGLVLATCPLPELKESMTLPLGDWTLVRLLIETLKVFGSSPPGLRVDKRKALTLREEDEEEEIEEAAEAALNSERERAPLLGSVRAEQRRRSTIVQNATELSIDHKCLMEKLSGMDLSKFFLAETEGDVNEMHFSHFSSSTDGPSPMADGFLPASVSAAPSVRFDDNINDLEREASDADSTQSRYDSKENLLEEERSHSPPAHVDLMRFDSGNTSSDFVRSSYRTSSKYRRMSRGDLMRGMHQNDTIRSSLDQGTGAAPSSSSLMASDEDLNQQTVQRRGGDDFERIQLEQLFNRQSDA</sequence>
<feature type="repeat" description="ANK" evidence="1">
    <location>
        <begin position="162"/>
        <end position="194"/>
    </location>
</feature>
<feature type="repeat" description="ANK" evidence="1">
    <location>
        <begin position="228"/>
        <end position="260"/>
    </location>
</feature>
<feature type="transmembrane region" description="Helical" evidence="4">
    <location>
        <begin position="701"/>
        <end position="722"/>
    </location>
</feature>
<feature type="compositionally biased region" description="Basic and acidic residues" evidence="3">
    <location>
        <begin position="1355"/>
        <end position="1368"/>
    </location>
</feature>
<protein>
    <submittedName>
        <fullName evidence="7">CRE-TAG-144 protein</fullName>
    </submittedName>
</protein>
<accession>E3M7M7</accession>
<feature type="domain" description="Kinase D-interacting substrate of 220 kDa-like SAM" evidence="6">
    <location>
        <begin position="1134"/>
        <end position="1205"/>
    </location>
</feature>
<evidence type="ECO:0000256" key="4">
    <source>
        <dbReference type="SAM" id="Phobius"/>
    </source>
</evidence>
<feature type="compositionally biased region" description="Polar residues" evidence="3">
    <location>
        <begin position="1413"/>
        <end position="1435"/>
    </location>
</feature>
<keyword evidence="1" id="KW-0040">ANK repeat</keyword>
<dbReference type="PANTHER" id="PTHR24116:SF0">
    <property type="entry name" value="KINASE D-INTERACTING SUBSTRATE OF 220 KDA"/>
    <property type="match status" value="1"/>
</dbReference>
<gene>
    <name evidence="7" type="primary">Cre-tag-144</name>
    <name evidence="7" type="ORF">CRE_12558</name>
</gene>
<dbReference type="OMA" id="INHNMHS"/>
<dbReference type="Pfam" id="PF00023">
    <property type="entry name" value="Ank"/>
    <property type="match status" value="2"/>
</dbReference>
<evidence type="ECO:0000259" key="5">
    <source>
        <dbReference type="Pfam" id="PF07693"/>
    </source>
</evidence>
<keyword evidence="4" id="KW-0472">Membrane</keyword>
<feature type="compositionally biased region" description="Polar residues" evidence="3">
    <location>
        <begin position="940"/>
        <end position="949"/>
    </location>
</feature>
<evidence type="ECO:0000256" key="1">
    <source>
        <dbReference type="PROSITE-ProRule" id="PRU00023"/>
    </source>
</evidence>
<dbReference type="FunFam" id="1.25.40.20:FF:000381">
    <property type="entry name" value="KiDINs220 (Vertebrate scaffold protein) homolog"/>
    <property type="match status" value="1"/>
</dbReference>
<feature type="region of interest" description="Disordered" evidence="3">
    <location>
        <begin position="921"/>
        <end position="949"/>
    </location>
</feature>